<keyword evidence="4" id="KW-0804">Transcription</keyword>
<dbReference type="Pfam" id="PF04542">
    <property type="entry name" value="Sigma70_r2"/>
    <property type="match status" value="1"/>
</dbReference>
<dbReference type="Gene3D" id="1.10.1740.10">
    <property type="match status" value="1"/>
</dbReference>
<organism evidence="7 8">
    <name type="scientific">Croceitalea rosinachiae</name>
    <dbReference type="NCBI Taxonomy" id="3075596"/>
    <lineage>
        <taxon>Bacteria</taxon>
        <taxon>Pseudomonadati</taxon>
        <taxon>Bacteroidota</taxon>
        <taxon>Flavobacteriia</taxon>
        <taxon>Flavobacteriales</taxon>
        <taxon>Flavobacteriaceae</taxon>
        <taxon>Croceitalea</taxon>
    </lineage>
</organism>
<proteinExistence type="inferred from homology"/>
<dbReference type="InterPro" id="IPR013324">
    <property type="entry name" value="RNA_pol_sigma_r3/r4-like"/>
</dbReference>
<evidence type="ECO:0000256" key="2">
    <source>
        <dbReference type="ARBA" id="ARBA00023015"/>
    </source>
</evidence>
<dbReference type="InterPro" id="IPR013249">
    <property type="entry name" value="RNA_pol_sigma70_r4_t2"/>
</dbReference>
<sequence>MLKKQLFIRLKKSDEIAFKKLFEMYYPKVKSFLVASNLQKDLDDILQETFIIIWNKRENIDLEKSFDSYIFTIAKNLALKNLRKQIIGDIESLKIEVKDSTIPVDKMLDIRLYDKKIRSSIANLPPQSRTVFQMKRYEGLTTKEVAQKMGISPKTVENYMNSALSSLKKELRYLASLILLFLQ</sequence>
<gene>
    <name evidence="7" type="ORF">RM706_05180</name>
</gene>
<dbReference type="RefSeq" id="WP_311349962.1">
    <property type="nucleotide sequence ID" value="NZ_JAVRHR010000001.1"/>
</dbReference>
<reference evidence="7 8" key="1">
    <citation type="submission" date="2023-09" db="EMBL/GenBank/DDBJ databases">
        <authorList>
            <person name="Rey-Velasco X."/>
        </authorList>
    </citation>
    <scope>NUCLEOTIDE SEQUENCE [LARGE SCALE GENOMIC DNA]</scope>
    <source>
        <strain evidence="7 8">F388</strain>
    </source>
</reference>
<dbReference type="CDD" id="cd06171">
    <property type="entry name" value="Sigma70_r4"/>
    <property type="match status" value="1"/>
</dbReference>
<dbReference type="InterPro" id="IPR007627">
    <property type="entry name" value="RNA_pol_sigma70_r2"/>
</dbReference>
<dbReference type="EMBL" id="JAVRHR010000001">
    <property type="protein sequence ID" value="MDT0606407.1"/>
    <property type="molecule type" value="Genomic_DNA"/>
</dbReference>
<evidence type="ECO:0000259" key="6">
    <source>
        <dbReference type="Pfam" id="PF08281"/>
    </source>
</evidence>
<dbReference type="NCBIfam" id="TIGR02985">
    <property type="entry name" value="Sig70_bacteroi1"/>
    <property type="match status" value="1"/>
</dbReference>
<evidence type="ECO:0000256" key="1">
    <source>
        <dbReference type="ARBA" id="ARBA00010641"/>
    </source>
</evidence>
<comment type="similarity">
    <text evidence="1">Belongs to the sigma-70 factor family. ECF subfamily.</text>
</comment>
<evidence type="ECO:0000256" key="3">
    <source>
        <dbReference type="ARBA" id="ARBA00023082"/>
    </source>
</evidence>
<dbReference type="InterPro" id="IPR013325">
    <property type="entry name" value="RNA_pol_sigma_r2"/>
</dbReference>
<dbReference type="Proteomes" id="UP001255246">
    <property type="component" value="Unassembled WGS sequence"/>
</dbReference>
<dbReference type="PRINTS" id="PR00038">
    <property type="entry name" value="HTHLUXR"/>
</dbReference>
<dbReference type="PANTHER" id="PTHR43133:SF46">
    <property type="entry name" value="RNA POLYMERASE SIGMA-70 FACTOR ECF SUBFAMILY"/>
    <property type="match status" value="1"/>
</dbReference>
<feature type="domain" description="RNA polymerase sigma factor 70 region 4 type 2" evidence="6">
    <location>
        <begin position="116"/>
        <end position="165"/>
    </location>
</feature>
<dbReference type="InterPro" id="IPR014284">
    <property type="entry name" value="RNA_pol_sigma-70_dom"/>
</dbReference>
<comment type="caution">
    <text evidence="7">The sequence shown here is derived from an EMBL/GenBank/DDBJ whole genome shotgun (WGS) entry which is preliminary data.</text>
</comment>
<dbReference type="PANTHER" id="PTHR43133">
    <property type="entry name" value="RNA POLYMERASE ECF-TYPE SIGMA FACTO"/>
    <property type="match status" value="1"/>
</dbReference>
<protein>
    <submittedName>
        <fullName evidence="7">RNA polymerase sigma-70 factor</fullName>
    </submittedName>
</protein>
<dbReference type="InterPro" id="IPR014327">
    <property type="entry name" value="RNA_pol_sigma70_bacteroid"/>
</dbReference>
<dbReference type="InterPro" id="IPR039425">
    <property type="entry name" value="RNA_pol_sigma-70-like"/>
</dbReference>
<accession>A0ABU3AA41</accession>
<dbReference type="Pfam" id="PF08281">
    <property type="entry name" value="Sigma70_r4_2"/>
    <property type="match status" value="1"/>
</dbReference>
<dbReference type="InterPro" id="IPR000792">
    <property type="entry name" value="Tscrpt_reg_LuxR_C"/>
</dbReference>
<dbReference type="Gene3D" id="1.10.10.10">
    <property type="entry name" value="Winged helix-like DNA-binding domain superfamily/Winged helix DNA-binding domain"/>
    <property type="match status" value="1"/>
</dbReference>
<dbReference type="SUPFAM" id="SSF88659">
    <property type="entry name" value="Sigma3 and sigma4 domains of RNA polymerase sigma factors"/>
    <property type="match status" value="1"/>
</dbReference>
<dbReference type="SUPFAM" id="SSF88946">
    <property type="entry name" value="Sigma2 domain of RNA polymerase sigma factors"/>
    <property type="match status" value="1"/>
</dbReference>
<evidence type="ECO:0000313" key="7">
    <source>
        <dbReference type="EMBL" id="MDT0606407.1"/>
    </source>
</evidence>
<dbReference type="InterPro" id="IPR036388">
    <property type="entry name" value="WH-like_DNA-bd_sf"/>
</dbReference>
<keyword evidence="3" id="KW-0731">Sigma factor</keyword>
<keyword evidence="2" id="KW-0805">Transcription regulation</keyword>
<keyword evidence="8" id="KW-1185">Reference proteome</keyword>
<name>A0ABU3AA41_9FLAO</name>
<dbReference type="NCBIfam" id="TIGR02937">
    <property type="entry name" value="sigma70-ECF"/>
    <property type="match status" value="1"/>
</dbReference>
<feature type="domain" description="RNA polymerase sigma-70 region 2" evidence="5">
    <location>
        <begin position="21"/>
        <end position="85"/>
    </location>
</feature>
<evidence type="ECO:0000313" key="8">
    <source>
        <dbReference type="Proteomes" id="UP001255246"/>
    </source>
</evidence>
<evidence type="ECO:0000259" key="5">
    <source>
        <dbReference type="Pfam" id="PF04542"/>
    </source>
</evidence>
<evidence type="ECO:0000256" key="4">
    <source>
        <dbReference type="ARBA" id="ARBA00023163"/>
    </source>
</evidence>